<dbReference type="InterPro" id="IPR050307">
    <property type="entry name" value="Sterol_Desaturase_Related"/>
</dbReference>
<evidence type="ECO:0000256" key="5">
    <source>
        <dbReference type="SAM" id="Phobius"/>
    </source>
</evidence>
<evidence type="ECO:0000256" key="1">
    <source>
        <dbReference type="ARBA" id="ARBA00004370"/>
    </source>
</evidence>
<dbReference type="GO" id="GO:0016491">
    <property type="term" value="F:oxidoreductase activity"/>
    <property type="evidence" value="ECO:0007669"/>
    <property type="project" value="InterPro"/>
</dbReference>
<dbReference type="GO" id="GO:0008610">
    <property type="term" value="P:lipid biosynthetic process"/>
    <property type="evidence" value="ECO:0007669"/>
    <property type="project" value="InterPro"/>
</dbReference>
<dbReference type="RefSeq" id="WP_139940227.1">
    <property type="nucleotide sequence ID" value="NZ_JBHSYP010000008.1"/>
</dbReference>
<dbReference type="OrthoDB" id="9770329at2"/>
<feature type="transmembrane region" description="Helical" evidence="5">
    <location>
        <begin position="197"/>
        <end position="221"/>
    </location>
</feature>
<feature type="domain" description="Fatty acid hydroxylase" evidence="6">
    <location>
        <begin position="137"/>
        <end position="271"/>
    </location>
</feature>
<dbReference type="InterPro" id="IPR006694">
    <property type="entry name" value="Fatty_acid_hydroxylase"/>
</dbReference>
<evidence type="ECO:0000313" key="7">
    <source>
        <dbReference type="EMBL" id="TPD60647.1"/>
    </source>
</evidence>
<comment type="subcellular location">
    <subcellularLocation>
        <location evidence="1">Membrane</location>
    </subcellularLocation>
</comment>
<dbReference type="AlphaFoldDB" id="A0A501PKR2"/>
<accession>A0A501PKR2</accession>
<protein>
    <submittedName>
        <fullName evidence="7">Sterol desaturase family protein</fullName>
    </submittedName>
</protein>
<keyword evidence="8" id="KW-1185">Reference proteome</keyword>
<evidence type="ECO:0000256" key="4">
    <source>
        <dbReference type="ARBA" id="ARBA00023136"/>
    </source>
</evidence>
<keyword evidence="4 5" id="KW-0472">Membrane</keyword>
<dbReference type="GO" id="GO:0005506">
    <property type="term" value="F:iron ion binding"/>
    <property type="evidence" value="ECO:0007669"/>
    <property type="project" value="InterPro"/>
</dbReference>
<feature type="transmembrane region" description="Helical" evidence="5">
    <location>
        <begin position="50"/>
        <end position="68"/>
    </location>
</feature>
<sequence length="305" mass="34201">MSSTIETEARVTDYPQSSGIRYLLSWILWPGLLASCMFAVITGLNRGLDPVLTLFSVYFVLIVCIAILERVMPHEPSWNKNDGQIGNDIFHTIVNYIVVGAVVEAAVVALIAKLVMLSTTLTSASIWPVDWPVWAQFILLLFVGEAGSYTAHRISHEVPFLWRFHAVHHSATSLYWLNTGRFHTIDVIETVVLALPLPLLLGAPAELMFLFTCFTMFVGVLSHCNIEMRFGILDWIFNTPGVHRWHHSTVIEEGNTNYGENLMVYDVLLGTHFRPGRQIHVVGTDTPVPKSILGQMIKPLTGYKE</sequence>
<evidence type="ECO:0000256" key="2">
    <source>
        <dbReference type="ARBA" id="ARBA00022692"/>
    </source>
</evidence>
<dbReference type="PANTHER" id="PTHR11863">
    <property type="entry name" value="STEROL DESATURASE"/>
    <property type="match status" value="1"/>
</dbReference>
<evidence type="ECO:0000259" key="6">
    <source>
        <dbReference type="Pfam" id="PF04116"/>
    </source>
</evidence>
<reference evidence="8" key="1">
    <citation type="submission" date="2019-06" db="EMBL/GenBank/DDBJ databases">
        <title>The complete genome of Emcibacter congregatus ZYLT.</title>
        <authorList>
            <person name="Zhao Z."/>
        </authorList>
    </citation>
    <scope>NUCLEOTIDE SEQUENCE [LARGE SCALE GENOMIC DNA]</scope>
    <source>
        <strain evidence="8">MCCC 1A06723</strain>
    </source>
</reference>
<comment type="caution">
    <text evidence="7">The sequence shown here is derived from an EMBL/GenBank/DDBJ whole genome shotgun (WGS) entry which is preliminary data.</text>
</comment>
<gene>
    <name evidence="7" type="ORF">FIV46_07940</name>
</gene>
<keyword evidence="3 5" id="KW-1133">Transmembrane helix</keyword>
<evidence type="ECO:0000313" key="8">
    <source>
        <dbReference type="Proteomes" id="UP000319148"/>
    </source>
</evidence>
<dbReference type="GO" id="GO:0016020">
    <property type="term" value="C:membrane"/>
    <property type="evidence" value="ECO:0007669"/>
    <property type="project" value="UniProtKB-SubCell"/>
</dbReference>
<name>A0A501PKR2_9PROT</name>
<feature type="transmembrane region" description="Helical" evidence="5">
    <location>
        <begin position="89"/>
        <end position="111"/>
    </location>
</feature>
<organism evidence="7 8">
    <name type="scientific">Emcibacter nanhaiensis</name>
    <dbReference type="NCBI Taxonomy" id="1505037"/>
    <lineage>
        <taxon>Bacteria</taxon>
        <taxon>Pseudomonadati</taxon>
        <taxon>Pseudomonadota</taxon>
        <taxon>Alphaproteobacteria</taxon>
        <taxon>Emcibacterales</taxon>
        <taxon>Emcibacteraceae</taxon>
        <taxon>Emcibacter</taxon>
    </lineage>
</organism>
<proteinExistence type="predicted"/>
<evidence type="ECO:0000256" key="3">
    <source>
        <dbReference type="ARBA" id="ARBA00022989"/>
    </source>
</evidence>
<dbReference type="Pfam" id="PF04116">
    <property type="entry name" value="FA_hydroxylase"/>
    <property type="match status" value="1"/>
</dbReference>
<dbReference type="Proteomes" id="UP000319148">
    <property type="component" value="Unassembled WGS sequence"/>
</dbReference>
<feature type="transmembrane region" description="Helical" evidence="5">
    <location>
        <begin position="20"/>
        <end position="44"/>
    </location>
</feature>
<keyword evidence="2 5" id="KW-0812">Transmembrane</keyword>
<dbReference type="EMBL" id="VFIY01000006">
    <property type="protein sequence ID" value="TPD60647.1"/>
    <property type="molecule type" value="Genomic_DNA"/>
</dbReference>